<evidence type="ECO:0000313" key="2">
    <source>
        <dbReference type="EMBL" id="RPA73512.1"/>
    </source>
</evidence>
<feature type="compositionally biased region" description="Pro residues" evidence="1">
    <location>
        <begin position="90"/>
        <end position="149"/>
    </location>
</feature>
<dbReference type="AlphaFoldDB" id="A0A3N4HHN4"/>
<protein>
    <submittedName>
        <fullName evidence="2">Uncharacterized protein</fullName>
    </submittedName>
</protein>
<dbReference type="InterPro" id="IPR036380">
    <property type="entry name" value="Isochorismatase-like_sf"/>
</dbReference>
<dbReference type="SUPFAM" id="SSF52499">
    <property type="entry name" value="Isochorismatase-like hydrolases"/>
    <property type="match status" value="1"/>
</dbReference>
<name>A0A3N4HHN4_ASCIM</name>
<keyword evidence="3" id="KW-1185">Reference proteome</keyword>
<proteinExistence type="predicted"/>
<evidence type="ECO:0000313" key="3">
    <source>
        <dbReference type="Proteomes" id="UP000275078"/>
    </source>
</evidence>
<accession>A0A3N4HHN4</accession>
<dbReference type="Proteomes" id="UP000275078">
    <property type="component" value="Unassembled WGS sequence"/>
</dbReference>
<sequence>MFFPPIQPPTFKTRRALIIIDLQTTYLPPGEEAPTLPGPLPVTNPDFIPNTLSLLTEFRREGGLVIFTLTDHTHAQPLDTVRVFLDPSDPLSPPPPSSPPRLLPPPSSPPRLLPPAKPTTTTPPMPSSPSPPLVGGPPGPNPPPSFSPP</sequence>
<organism evidence="2 3">
    <name type="scientific">Ascobolus immersus RN42</name>
    <dbReference type="NCBI Taxonomy" id="1160509"/>
    <lineage>
        <taxon>Eukaryota</taxon>
        <taxon>Fungi</taxon>
        <taxon>Dikarya</taxon>
        <taxon>Ascomycota</taxon>
        <taxon>Pezizomycotina</taxon>
        <taxon>Pezizomycetes</taxon>
        <taxon>Pezizales</taxon>
        <taxon>Ascobolaceae</taxon>
        <taxon>Ascobolus</taxon>
    </lineage>
</organism>
<dbReference type="Gene3D" id="3.40.50.850">
    <property type="entry name" value="Isochorismatase-like"/>
    <property type="match status" value="1"/>
</dbReference>
<feature type="region of interest" description="Disordered" evidence="1">
    <location>
        <begin position="83"/>
        <end position="149"/>
    </location>
</feature>
<gene>
    <name evidence="2" type="ORF">BJ508DRAFT_49126</name>
</gene>
<reference evidence="2 3" key="1">
    <citation type="journal article" date="2018" name="Nat. Ecol. Evol.">
        <title>Pezizomycetes genomes reveal the molecular basis of ectomycorrhizal truffle lifestyle.</title>
        <authorList>
            <person name="Murat C."/>
            <person name="Payen T."/>
            <person name="Noel B."/>
            <person name="Kuo A."/>
            <person name="Morin E."/>
            <person name="Chen J."/>
            <person name="Kohler A."/>
            <person name="Krizsan K."/>
            <person name="Balestrini R."/>
            <person name="Da Silva C."/>
            <person name="Montanini B."/>
            <person name="Hainaut M."/>
            <person name="Levati E."/>
            <person name="Barry K.W."/>
            <person name="Belfiori B."/>
            <person name="Cichocki N."/>
            <person name="Clum A."/>
            <person name="Dockter R.B."/>
            <person name="Fauchery L."/>
            <person name="Guy J."/>
            <person name="Iotti M."/>
            <person name="Le Tacon F."/>
            <person name="Lindquist E.A."/>
            <person name="Lipzen A."/>
            <person name="Malagnac F."/>
            <person name="Mello A."/>
            <person name="Molinier V."/>
            <person name="Miyauchi S."/>
            <person name="Poulain J."/>
            <person name="Riccioni C."/>
            <person name="Rubini A."/>
            <person name="Sitrit Y."/>
            <person name="Splivallo R."/>
            <person name="Traeger S."/>
            <person name="Wang M."/>
            <person name="Zifcakova L."/>
            <person name="Wipf D."/>
            <person name="Zambonelli A."/>
            <person name="Paolocci F."/>
            <person name="Nowrousian M."/>
            <person name="Ottonello S."/>
            <person name="Baldrian P."/>
            <person name="Spatafora J.W."/>
            <person name="Henrissat B."/>
            <person name="Nagy L.G."/>
            <person name="Aury J.M."/>
            <person name="Wincker P."/>
            <person name="Grigoriev I.V."/>
            <person name="Bonfante P."/>
            <person name="Martin F.M."/>
        </authorList>
    </citation>
    <scope>NUCLEOTIDE SEQUENCE [LARGE SCALE GENOMIC DNA]</scope>
    <source>
        <strain evidence="2 3">RN42</strain>
    </source>
</reference>
<dbReference type="EMBL" id="ML119818">
    <property type="protein sequence ID" value="RPA73512.1"/>
    <property type="molecule type" value="Genomic_DNA"/>
</dbReference>
<evidence type="ECO:0000256" key="1">
    <source>
        <dbReference type="SAM" id="MobiDB-lite"/>
    </source>
</evidence>